<evidence type="ECO:0000256" key="1">
    <source>
        <dbReference type="SAM" id="MobiDB-lite"/>
    </source>
</evidence>
<dbReference type="InterPro" id="IPR029021">
    <property type="entry name" value="Prot-tyrosine_phosphatase-like"/>
</dbReference>
<feature type="domain" description="Tyrosine specific protein phosphatases" evidence="2">
    <location>
        <begin position="190"/>
        <end position="231"/>
    </location>
</feature>
<accession>A0ABY2RDH1</accession>
<name>A0ABY2RDH1_9NOCA</name>
<sequence>MGATPRVHLNGVPTPVSERLGSPRRDPRRPPWRHLVALTPNRARVLRAAAALTIGTSIFVGSAAGTALAAAPAAVEQSVFDRSLHLDGAKNARDVGGYTTADGRTVKTGLVFRTDALNKLSPADLGTLEGRNVKAVDDLRTVYERALQPDLVPAGAKANWYDVLGASPVTTLVDLNSAYRAFITGPGANEAFAAVLRDIRDTDGAVLFHCSAGKDRTGWTAAVLLTILGVDRATVNADFMLSNVYRGVDATSPSALLDGVKQEWLDGAFATADERYGSFDNYVHQGLGLTDADIAALKAKLLA</sequence>
<dbReference type="InterPro" id="IPR026893">
    <property type="entry name" value="Tyr/Ser_Pase_IphP-type"/>
</dbReference>
<dbReference type="SUPFAM" id="SSF52799">
    <property type="entry name" value="(Phosphotyrosine protein) phosphatases II"/>
    <property type="match status" value="1"/>
</dbReference>
<dbReference type="InterPro" id="IPR016130">
    <property type="entry name" value="Tyr_Pase_AS"/>
</dbReference>
<evidence type="ECO:0000259" key="2">
    <source>
        <dbReference type="PROSITE" id="PS50056"/>
    </source>
</evidence>
<comment type="caution">
    <text evidence="3">The sequence shown here is derived from an EMBL/GenBank/DDBJ whole genome shotgun (WGS) entry which is preliminary data.</text>
</comment>
<gene>
    <name evidence="3" type="ORF">FCG67_24500</name>
</gene>
<dbReference type="PROSITE" id="PS50056">
    <property type="entry name" value="TYR_PHOSPHATASE_2"/>
    <property type="match status" value="1"/>
</dbReference>
<reference evidence="3 4" key="1">
    <citation type="submission" date="2019-04" db="EMBL/GenBank/DDBJ databases">
        <title>Rhodococcus oryzae sp. nov., a novel actinomycete isolated from rhizosphere soil of rice (Oryza sativa L.).</title>
        <authorList>
            <person name="Li C."/>
        </authorList>
    </citation>
    <scope>NUCLEOTIDE SEQUENCE [LARGE SCALE GENOMIC DNA]</scope>
    <source>
        <strain evidence="3 4">NEAU-CX67</strain>
    </source>
</reference>
<evidence type="ECO:0000313" key="3">
    <source>
        <dbReference type="EMBL" id="TJZ73406.1"/>
    </source>
</evidence>
<keyword evidence="4" id="KW-1185">Reference proteome</keyword>
<dbReference type="InterPro" id="IPR000387">
    <property type="entry name" value="Tyr_Pase_dom"/>
</dbReference>
<dbReference type="Gene3D" id="3.90.190.10">
    <property type="entry name" value="Protein tyrosine phosphatase superfamily"/>
    <property type="match status" value="1"/>
</dbReference>
<dbReference type="PROSITE" id="PS00383">
    <property type="entry name" value="TYR_PHOSPHATASE_1"/>
    <property type="match status" value="1"/>
</dbReference>
<organism evidence="3 4">
    <name type="scientific">Rhodococcus oryzae</name>
    <dbReference type="NCBI Taxonomy" id="2571143"/>
    <lineage>
        <taxon>Bacteria</taxon>
        <taxon>Bacillati</taxon>
        <taxon>Actinomycetota</taxon>
        <taxon>Actinomycetes</taxon>
        <taxon>Mycobacteriales</taxon>
        <taxon>Nocardiaceae</taxon>
        <taxon>Rhodococcus</taxon>
    </lineage>
</organism>
<proteinExistence type="predicted"/>
<protein>
    <submittedName>
        <fullName evidence="3">Tyrosine-protein phosphatase</fullName>
    </submittedName>
</protein>
<dbReference type="Pfam" id="PF13350">
    <property type="entry name" value="Y_phosphatase3"/>
    <property type="match status" value="1"/>
</dbReference>
<feature type="region of interest" description="Disordered" evidence="1">
    <location>
        <begin position="1"/>
        <end position="31"/>
    </location>
</feature>
<dbReference type="Proteomes" id="UP000305109">
    <property type="component" value="Unassembled WGS sequence"/>
</dbReference>
<dbReference type="EMBL" id="SUMD01000019">
    <property type="protein sequence ID" value="TJZ73406.1"/>
    <property type="molecule type" value="Genomic_DNA"/>
</dbReference>
<evidence type="ECO:0000313" key="4">
    <source>
        <dbReference type="Proteomes" id="UP000305109"/>
    </source>
</evidence>